<protein>
    <recommendedName>
        <fullName evidence="4">Isoniazid-inductible protein iniA</fullName>
    </recommendedName>
</protein>
<feature type="transmembrane region" description="Helical" evidence="1">
    <location>
        <begin position="320"/>
        <end position="341"/>
    </location>
</feature>
<proteinExistence type="predicted"/>
<dbReference type="RefSeq" id="WP_131734682.1">
    <property type="nucleotide sequence ID" value="NZ_CAACYD010000007.1"/>
</dbReference>
<feature type="transmembrane region" description="Helical" evidence="1">
    <location>
        <begin position="347"/>
        <end position="367"/>
    </location>
</feature>
<gene>
    <name evidence="2" type="ORF">NCTC8139_02860</name>
</gene>
<dbReference type="EMBL" id="CAACYD010000007">
    <property type="protein sequence ID" value="VFA89298.1"/>
    <property type="molecule type" value="Genomic_DNA"/>
</dbReference>
<name>A0ABD7V4M8_9ACTN</name>
<dbReference type="GeneID" id="60750850"/>
<comment type="caution">
    <text evidence="2">The sequence shown here is derived from an EMBL/GenBank/DDBJ whole genome shotgun (WGS) entry which is preliminary data.</text>
</comment>
<accession>A0ABD7V4M8</accession>
<sequence>MSADLLDAARDLTGFDARRVRSGDAVLVLGTEGVGVRTLVEACRSLAADLDFRARDTAESADRPAPGVAVIVVDPSSSVGEEEKRLLDGARARVGTVALVCSRIDAFWEWPRVVRAHRKSLDPFGTLPVFGVSAAAALGGAADESGVDELISWIRQALDAPATVRDARARVSAGIGAVEHLLCPEAPAAADGDGLDDLLARRRELLAGRDRGRPDRLAALRAGLARARAQSAADLTAGVRELSALAADSAPGTRHREWLQQRWSELSTRLQRATDERIDEVSATTLVGLDPEPAARPPWTETPLPADGAARRRRTGAEDALLVVIGASTGLGVGRLVVAPMASVQTLQWISMPLTLLLGVAVAAWIIRVRRGALDRAGRAARDAEQLAAARAALDHQLGLRAAAAETAIAGQIGRAYERRARRVDEQVARIDESVRRLRGGAVAGRERQRAERARAVHRDLTALVERMWTGPVGGNDSGVDDGNR</sequence>
<keyword evidence="1" id="KW-0472">Membrane</keyword>
<keyword evidence="1" id="KW-0812">Transmembrane</keyword>
<evidence type="ECO:0000256" key="1">
    <source>
        <dbReference type="SAM" id="Phobius"/>
    </source>
</evidence>
<evidence type="ECO:0000313" key="3">
    <source>
        <dbReference type="Proteomes" id="UP000360750"/>
    </source>
</evidence>
<dbReference type="AlphaFoldDB" id="A0ABD7V4M8"/>
<evidence type="ECO:0000313" key="2">
    <source>
        <dbReference type="EMBL" id="VFA89298.1"/>
    </source>
</evidence>
<dbReference type="Proteomes" id="UP000360750">
    <property type="component" value="Unassembled WGS sequence"/>
</dbReference>
<keyword evidence="1" id="KW-1133">Transmembrane helix</keyword>
<organism evidence="2 3">
    <name type="scientific">Gordonia paraffinivorans</name>
    <dbReference type="NCBI Taxonomy" id="175628"/>
    <lineage>
        <taxon>Bacteria</taxon>
        <taxon>Bacillati</taxon>
        <taxon>Actinomycetota</taxon>
        <taxon>Actinomycetes</taxon>
        <taxon>Mycobacteriales</taxon>
        <taxon>Gordoniaceae</taxon>
        <taxon>Gordonia</taxon>
    </lineage>
</organism>
<evidence type="ECO:0008006" key="4">
    <source>
        <dbReference type="Google" id="ProtNLM"/>
    </source>
</evidence>
<reference evidence="2 3" key="1">
    <citation type="submission" date="2019-02" db="EMBL/GenBank/DDBJ databases">
        <authorList>
            <consortium name="Pathogen Informatics"/>
        </authorList>
    </citation>
    <scope>NUCLEOTIDE SEQUENCE [LARGE SCALE GENOMIC DNA]</scope>
    <source>
        <strain evidence="2 3">3012STDY6756503</strain>
    </source>
</reference>